<dbReference type="SUPFAM" id="SSF47413">
    <property type="entry name" value="lambda repressor-like DNA-binding domains"/>
    <property type="match status" value="1"/>
</dbReference>
<dbReference type="SMART" id="SM00530">
    <property type="entry name" value="HTH_XRE"/>
    <property type="match status" value="1"/>
</dbReference>
<dbReference type="CDD" id="cd02209">
    <property type="entry name" value="cupin_XRE_C"/>
    <property type="match status" value="1"/>
</dbReference>
<dbReference type="InterPro" id="IPR011051">
    <property type="entry name" value="RmlC_Cupin_sf"/>
</dbReference>
<dbReference type="Pfam" id="PF01381">
    <property type="entry name" value="HTH_3"/>
    <property type="match status" value="1"/>
</dbReference>
<keyword evidence="4" id="KW-1185">Reference proteome</keyword>
<dbReference type="InterPro" id="IPR050807">
    <property type="entry name" value="TransReg_Diox_bact_type"/>
</dbReference>
<dbReference type="PROSITE" id="PS50943">
    <property type="entry name" value="HTH_CROC1"/>
    <property type="match status" value="1"/>
</dbReference>
<name>A0ABW5CLL6_9HYPH</name>
<dbReference type="Proteomes" id="UP001597371">
    <property type="component" value="Unassembled WGS sequence"/>
</dbReference>
<comment type="caution">
    <text evidence="3">The sequence shown here is derived from an EMBL/GenBank/DDBJ whole genome shotgun (WGS) entry which is preliminary data.</text>
</comment>
<keyword evidence="1" id="KW-0238">DNA-binding</keyword>
<proteinExistence type="predicted"/>
<evidence type="ECO:0000313" key="4">
    <source>
        <dbReference type="Proteomes" id="UP001597371"/>
    </source>
</evidence>
<gene>
    <name evidence="3" type="ORF">ACFSKQ_11985</name>
</gene>
<dbReference type="PANTHER" id="PTHR46797:SF2">
    <property type="entry name" value="TRANSCRIPTIONAL REGULATOR"/>
    <property type="match status" value="1"/>
</dbReference>
<dbReference type="Pfam" id="PF07883">
    <property type="entry name" value="Cupin_2"/>
    <property type="match status" value="1"/>
</dbReference>
<dbReference type="InterPro" id="IPR001387">
    <property type="entry name" value="Cro/C1-type_HTH"/>
</dbReference>
<dbReference type="Gene3D" id="2.60.120.10">
    <property type="entry name" value="Jelly Rolls"/>
    <property type="match status" value="1"/>
</dbReference>
<reference evidence="4" key="1">
    <citation type="journal article" date="2019" name="Int. J. Syst. Evol. Microbiol.">
        <title>The Global Catalogue of Microorganisms (GCM) 10K type strain sequencing project: providing services to taxonomists for standard genome sequencing and annotation.</title>
        <authorList>
            <consortium name="The Broad Institute Genomics Platform"/>
            <consortium name="The Broad Institute Genome Sequencing Center for Infectious Disease"/>
            <person name="Wu L."/>
            <person name="Ma J."/>
        </authorList>
    </citation>
    <scope>NUCLEOTIDE SEQUENCE [LARGE SCALE GENOMIC DNA]</scope>
    <source>
        <strain evidence="4">ZS-35-S2</strain>
    </source>
</reference>
<accession>A0ABW5CLL6</accession>
<organism evidence="3 4">
    <name type="scientific">Aureimonas populi</name>
    <dbReference type="NCBI Taxonomy" id="1701758"/>
    <lineage>
        <taxon>Bacteria</taxon>
        <taxon>Pseudomonadati</taxon>
        <taxon>Pseudomonadota</taxon>
        <taxon>Alphaproteobacteria</taxon>
        <taxon>Hyphomicrobiales</taxon>
        <taxon>Aurantimonadaceae</taxon>
        <taxon>Aureimonas</taxon>
    </lineage>
</organism>
<dbReference type="PANTHER" id="PTHR46797">
    <property type="entry name" value="HTH-TYPE TRANSCRIPTIONAL REGULATOR"/>
    <property type="match status" value="1"/>
</dbReference>
<evidence type="ECO:0000259" key="2">
    <source>
        <dbReference type="PROSITE" id="PS50943"/>
    </source>
</evidence>
<feature type="domain" description="HTH cro/C1-type" evidence="2">
    <location>
        <begin position="25"/>
        <end position="79"/>
    </location>
</feature>
<sequence>MASVVAAAEGSTEAADAEESIGAVVRRLRREKGMSLQNVANASGVSIGMLSQVERDLVNPSVRVLTGIRRALNVPFESLFQGGELQRSDPGFVRRVGFRPILELGELRKELLSANGAHNLQLMILHIEPGGTSGATLLAYPAEKGGMVLSGEVVLTVGEEQATLREGDSFLFDSSLPHGFRNETDKPAQVLWIIGAVQLDRHL</sequence>
<evidence type="ECO:0000256" key="1">
    <source>
        <dbReference type="ARBA" id="ARBA00023125"/>
    </source>
</evidence>
<dbReference type="RefSeq" id="WP_209738983.1">
    <property type="nucleotide sequence ID" value="NZ_CP072611.1"/>
</dbReference>
<dbReference type="InterPro" id="IPR010982">
    <property type="entry name" value="Lambda_DNA-bd_dom_sf"/>
</dbReference>
<dbReference type="CDD" id="cd00093">
    <property type="entry name" value="HTH_XRE"/>
    <property type="match status" value="1"/>
</dbReference>
<protein>
    <submittedName>
        <fullName evidence="3">Cupin domain-containing protein</fullName>
    </submittedName>
</protein>
<evidence type="ECO:0000313" key="3">
    <source>
        <dbReference type="EMBL" id="MFD2238175.1"/>
    </source>
</evidence>
<dbReference type="EMBL" id="JBHUIJ010000013">
    <property type="protein sequence ID" value="MFD2238175.1"/>
    <property type="molecule type" value="Genomic_DNA"/>
</dbReference>
<dbReference type="SUPFAM" id="SSF51182">
    <property type="entry name" value="RmlC-like cupins"/>
    <property type="match status" value="1"/>
</dbReference>
<dbReference type="InterPro" id="IPR013096">
    <property type="entry name" value="Cupin_2"/>
</dbReference>
<dbReference type="Gene3D" id="1.10.260.40">
    <property type="entry name" value="lambda repressor-like DNA-binding domains"/>
    <property type="match status" value="1"/>
</dbReference>
<dbReference type="InterPro" id="IPR014710">
    <property type="entry name" value="RmlC-like_jellyroll"/>
</dbReference>